<evidence type="ECO:0000256" key="2">
    <source>
        <dbReference type="ARBA" id="ARBA00022827"/>
    </source>
</evidence>
<keyword evidence="3" id="KW-0560">Oxidoreductase</keyword>
<sequence>MKPPPFDYACPTSLAEAIDLIARHDGDAKPIAGGQSLMPMLAFRLAAPTLLVDLRRVPGLDGITVDDDGVMLGARVRWCDIEADARLAAACPLLAAAIPHVAHYQIRNRGTVGGSLAHADPAAELPAVALACAAEIVAQGPEGRRTIAADDFLVGPLTTALEPTELIVAVRFPPWPAGRHHGFAEFSRRKGDFAIVGVALFFDDADGAIAGATVVAFGIGDRPQRLAAAEEVLNGAAPSAELFARAAAAAADSVEPQTDIHADGDYRRALLATLLERTLAQSAGLASAS</sequence>
<dbReference type="SUPFAM" id="SSF55447">
    <property type="entry name" value="CO dehydrogenase flavoprotein C-terminal domain-like"/>
    <property type="match status" value="1"/>
</dbReference>
<dbReference type="InterPro" id="IPR016166">
    <property type="entry name" value="FAD-bd_PCMH"/>
</dbReference>
<keyword evidence="2" id="KW-0274">FAD</keyword>
<dbReference type="InterPro" id="IPR005107">
    <property type="entry name" value="CO_DH_flav_C"/>
</dbReference>
<feature type="domain" description="FAD-binding PCMH-type" evidence="4">
    <location>
        <begin position="1"/>
        <end position="177"/>
    </location>
</feature>
<evidence type="ECO:0000256" key="1">
    <source>
        <dbReference type="ARBA" id="ARBA00022630"/>
    </source>
</evidence>
<evidence type="ECO:0000259" key="4">
    <source>
        <dbReference type="PROSITE" id="PS51387"/>
    </source>
</evidence>
<reference evidence="5" key="2">
    <citation type="submission" date="2023-02" db="EMBL/GenBank/DDBJ databases">
        <authorList>
            <person name="Rayyan A."/>
            <person name="Meyer T."/>
            <person name="Kyndt J.A."/>
        </authorList>
    </citation>
    <scope>NUCLEOTIDE SEQUENCE</scope>
    <source>
        <strain evidence="5">DSM 9987</strain>
    </source>
</reference>
<dbReference type="Pfam" id="PF03450">
    <property type="entry name" value="CO_deh_flav_C"/>
    <property type="match status" value="1"/>
</dbReference>
<dbReference type="Gene3D" id="3.30.390.50">
    <property type="entry name" value="CO dehydrogenase flavoprotein, C-terminal domain"/>
    <property type="match status" value="1"/>
</dbReference>
<dbReference type="Pfam" id="PF00941">
    <property type="entry name" value="FAD_binding_5"/>
    <property type="match status" value="1"/>
</dbReference>
<dbReference type="SUPFAM" id="SSF56176">
    <property type="entry name" value="FAD-binding/transporter-associated domain-like"/>
    <property type="match status" value="1"/>
</dbReference>
<dbReference type="InterPro" id="IPR002346">
    <property type="entry name" value="Mopterin_DH_FAD-bd"/>
</dbReference>
<proteinExistence type="predicted"/>
<dbReference type="PROSITE" id="PS51387">
    <property type="entry name" value="FAD_PCMH"/>
    <property type="match status" value="1"/>
</dbReference>
<dbReference type="InterPro" id="IPR051312">
    <property type="entry name" value="Diverse_Substr_Oxidored"/>
</dbReference>
<dbReference type="InterPro" id="IPR016167">
    <property type="entry name" value="FAD-bd_PCMH_sub1"/>
</dbReference>
<protein>
    <submittedName>
        <fullName evidence="5">Xanthine dehydrogenase family protein subunit M</fullName>
    </submittedName>
</protein>
<keyword evidence="1" id="KW-0285">Flavoprotein</keyword>
<dbReference type="InterPro" id="IPR036318">
    <property type="entry name" value="FAD-bd_PCMH-like_sf"/>
</dbReference>
<dbReference type="InterPro" id="IPR016169">
    <property type="entry name" value="FAD-bd_PCMH_sub2"/>
</dbReference>
<dbReference type="SMART" id="SM01092">
    <property type="entry name" value="CO_deh_flav_C"/>
    <property type="match status" value="1"/>
</dbReference>
<dbReference type="PANTHER" id="PTHR42659">
    <property type="entry name" value="XANTHINE DEHYDROGENASE SUBUNIT C-RELATED"/>
    <property type="match status" value="1"/>
</dbReference>
<dbReference type="Proteomes" id="UP001165652">
    <property type="component" value="Unassembled WGS sequence"/>
</dbReference>
<dbReference type="PANTHER" id="PTHR42659:SF2">
    <property type="entry name" value="XANTHINE DEHYDROGENASE SUBUNIT C-RELATED"/>
    <property type="match status" value="1"/>
</dbReference>
<gene>
    <name evidence="5" type="ORF">PQJ73_15770</name>
</gene>
<organism evidence="5 6">
    <name type="scientific">Rhodoplanes tepidamans</name>
    <name type="common">Rhodoplanes cryptolactis</name>
    <dbReference type="NCBI Taxonomy" id="200616"/>
    <lineage>
        <taxon>Bacteria</taxon>
        <taxon>Pseudomonadati</taxon>
        <taxon>Pseudomonadota</taxon>
        <taxon>Alphaproteobacteria</taxon>
        <taxon>Hyphomicrobiales</taxon>
        <taxon>Nitrobacteraceae</taxon>
        <taxon>Rhodoplanes</taxon>
    </lineage>
</organism>
<accession>A0ABT5JBV1</accession>
<dbReference type="Gene3D" id="3.30.43.10">
    <property type="entry name" value="Uridine Diphospho-n-acetylenolpyruvylglucosamine Reductase, domain 2"/>
    <property type="match status" value="1"/>
</dbReference>
<comment type="caution">
    <text evidence="5">The sequence shown here is derived from an EMBL/GenBank/DDBJ whole genome shotgun (WGS) entry which is preliminary data.</text>
</comment>
<dbReference type="EMBL" id="JAQQLI010000024">
    <property type="protein sequence ID" value="MDC7787149.1"/>
    <property type="molecule type" value="Genomic_DNA"/>
</dbReference>
<evidence type="ECO:0000313" key="6">
    <source>
        <dbReference type="Proteomes" id="UP001165652"/>
    </source>
</evidence>
<keyword evidence="6" id="KW-1185">Reference proteome</keyword>
<evidence type="ECO:0000256" key="3">
    <source>
        <dbReference type="ARBA" id="ARBA00023002"/>
    </source>
</evidence>
<dbReference type="InterPro" id="IPR036683">
    <property type="entry name" value="CO_DH_flav_C_dom_sf"/>
</dbReference>
<dbReference type="Gene3D" id="3.30.465.10">
    <property type="match status" value="1"/>
</dbReference>
<dbReference type="RefSeq" id="WP_272777993.1">
    <property type="nucleotide sequence ID" value="NZ_JAQQLI010000024.1"/>
</dbReference>
<name>A0ABT5JBV1_RHOTP</name>
<reference evidence="5" key="1">
    <citation type="journal article" date="2023" name="Microbiol Resour">
        <title>Genome Sequences of Rhodoplanes serenus and Two Thermotolerant Strains, Rhodoplanes tepidamans and 'Rhodoplanes cryptolactis,' Further Refine the Genus.</title>
        <authorList>
            <person name="Rayyan A.A."/>
            <person name="Kyndt J.A."/>
        </authorList>
    </citation>
    <scope>NUCLEOTIDE SEQUENCE</scope>
    <source>
        <strain evidence="5">DSM 9987</strain>
    </source>
</reference>
<evidence type="ECO:0000313" key="5">
    <source>
        <dbReference type="EMBL" id="MDC7787149.1"/>
    </source>
</evidence>